<evidence type="ECO:0000256" key="4">
    <source>
        <dbReference type="ARBA" id="ARBA00022801"/>
    </source>
</evidence>
<dbReference type="InterPro" id="IPR036857">
    <property type="entry name" value="Thyroglobulin_1_sf"/>
</dbReference>
<comment type="caution">
    <text evidence="7">Lacks conserved residue(s) required for the propagation of feature annotation.</text>
</comment>
<evidence type="ECO:0000256" key="8">
    <source>
        <dbReference type="SAM" id="MobiDB-lite"/>
    </source>
</evidence>
<feature type="compositionally biased region" description="Low complexity" evidence="8">
    <location>
        <begin position="869"/>
        <end position="887"/>
    </location>
</feature>
<dbReference type="InterPro" id="IPR000716">
    <property type="entry name" value="Thyroglobulin_1"/>
</dbReference>
<gene>
    <name evidence="10" type="ORF">P4O66_018250</name>
</gene>
<feature type="disulfide bond" evidence="7">
    <location>
        <begin position="254"/>
        <end position="261"/>
    </location>
</feature>
<evidence type="ECO:0000313" key="11">
    <source>
        <dbReference type="Proteomes" id="UP001239994"/>
    </source>
</evidence>
<reference evidence="10" key="1">
    <citation type="submission" date="2023-03" db="EMBL/GenBank/DDBJ databases">
        <title>Electrophorus voltai genome.</title>
        <authorList>
            <person name="Bian C."/>
        </authorList>
    </citation>
    <scope>NUCLEOTIDE SEQUENCE</scope>
    <source>
        <strain evidence="10">CB-2022</strain>
        <tissue evidence="10">Muscle</tissue>
    </source>
</reference>
<feature type="region of interest" description="Disordered" evidence="8">
    <location>
        <begin position="1049"/>
        <end position="1085"/>
    </location>
</feature>
<dbReference type="FunFam" id="4.10.800.10:FF:000001">
    <property type="entry name" value="Testican-3 isoform 2"/>
    <property type="match status" value="1"/>
</dbReference>
<dbReference type="InterPro" id="IPR019819">
    <property type="entry name" value="Carboxylesterase_B_CS"/>
</dbReference>
<organism evidence="10 11">
    <name type="scientific">Electrophorus voltai</name>
    <dbReference type="NCBI Taxonomy" id="2609070"/>
    <lineage>
        <taxon>Eukaryota</taxon>
        <taxon>Metazoa</taxon>
        <taxon>Chordata</taxon>
        <taxon>Craniata</taxon>
        <taxon>Vertebrata</taxon>
        <taxon>Euteleostomi</taxon>
        <taxon>Actinopterygii</taxon>
        <taxon>Neopterygii</taxon>
        <taxon>Teleostei</taxon>
        <taxon>Ostariophysi</taxon>
        <taxon>Gymnotiformes</taxon>
        <taxon>Gymnotoidei</taxon>
        <taxon>Gymnotidae</taxon>
        <taxon>Electrophorus</taxon>
    </lineage>
</organism>
<dbReference type="PROSITE" id="PS51162">
    <property type="entry name" value="THYROGLOBULIN_1_2"/>
    <property type="match status" value="3"/>
</dbReference>
<dbReference type="Gene3D" id="4.10.800.10">
    <property type="entry name" value="Thyroglobulin type-1"/>
    <property type="match status" value="3"/>
</dbReference>
<evidence type="ECO:0000313" key="10">
    <source>
        <dbReference type="EMBL" id="KAK1785407.1"/>
    </source>
</evidence>
<feature type="disulfide bond" evidence="7">
    <location>
        <begin position="110"/>
        <end position="117"/>
    </location>
</feature>
<proteinExistence type="inferred from homology"/>
<dbReference type="SUPFAM" id="SSF57610">
    <property type="entry name" value="Thyroglobulin type-1 domain"/>
    <property type="match status" value="3"/>
</dbReference>
<evidence type="ECO:0000256" key="3">
    <source>
        <dbReference type="ARBA" id="ARBA00022525"/>
    </source>
</evidence>
<dbReference type="PROSITE" id="PS00941">
    <property type="entry name" value="CARBOXYLESTERASE_B_2"/>
    <property type="match status" value="1"/>
</dbReference>
<dbReference type="InterPro" id="IPR002018">
    <property type="entry name" value="CarbesteraseB"/>
</dbReference>
<feature type="region of interest" description="Disordered" evidence="8">
    <location>
        <begin position="1"/>
        <end position="26"/>
    </location>
</feature>
<comment type="subcellular location">
    <subcellularLocation>
        <location evidence="1">Secreted</location>
    </subcellularLocation>
</comment>
<feature type="region of interest" description="Disordered" evidence="8">
    <location>
        <begin position="44"/>
        <end position="76"/>
    </location>
</feature>
<dbReference type="SUPFAM" id="SSF53474">
    <property type="entry name" value="alpha/beta-Hydrolases"/>
    <property type="match status" value="1"/>
</dbReference>
<evidence type="ECO:0000256" key="5">
    <source>
        <dbReference type="ARBA" id="ARBA00023157"/>
    </source>
</evidence>
<accession>A0AAD8YR94</accession>
<evidence type="ECO:0000256" key="7">
    <source>
        <dbReference type="PROSITE-ProRule" id="PRU00500"/>
    </source>
</evidence>
<dbReference type="PROSITE" id="PS00484">
    <property type="entry name" value="THYROGLOBULIN_1_1"/>
    <property type="match status" value="3"/>
</dbReference>
<dbReference type="Gene3D" id="3.40.50.1820">
    <property type="entry name" value="alpha/beta hydrolase"/>
    <property type="match status" value="1"/>
</dbReference>
<feature type="domain" description="Thyroglobulin type-1" evidence="9">
    <location>
        <begin position="148"/>
        <end position="213"/>
    </location>
</feature>
<evidence type="ECO:0000256" key="1">
    <source>
        <dbReference type="ARBA" id="ARBA00004613"/>
    </source>
</evidence>
<comment type="caution">
    <text evidence="10">The sequence shown here is derived from an EMBL/GenBank/DDBJ whole genome shotgun (WGS) entry which is preliminary data.</text>
</comment>
<evidence type="ECO:0000256" key="6">
    <source>
        <dbReference type="ARBA" id="ARBA00023180"/>
    </source>
</evidence>
<dbReference type="EMBL" id="JAROKS010000026">
    <property type="protein sequence ID" value="KAK1785407.1"/>
    <property type="molecule type" value="Genomic_DNA"/>
</dbReference>
<evidence type="ECO:0000259" key="9">
    <source>
        <dbReference type="PROSITE" id="PS51162"/>
    </source>
</evidence>
<feature type="compositionally biased region" description="Basic and acidic residues" evidence="8">
    <location>
        <begin position="66"/>
        <end position="76"/>
    </location>
</feature>
<dbReference type="InterPro" id="IPR019826">
    <property type="entry name" value="Carboxylesterase_B_AS"/>
</dbReference>
<keyword evidence="6" id="KW-0325">Glycoprotein</keyword>
<keyword evidence="4" id="KW-0378">Hydrolase</keyword>
<feature type="region of interest" description="Disordered" evidence="8">
    <location>
        <begin position="270"/>
        <end position="290"/>
    </location>
</feature>
<name>A0AAD8YR94_9TELE</name>
<dbReference type="InterPro" id="IPR029058">
    <property type="entry name" value="AB_hydrolase_fold"/>
</dbReference>
<evidence type="ECO:0000256" key="2">
    <source>
        <dbReference type="ARBA" id="ARBA00005964"/>
    </source>
</evidence>
<feature type="compositionally biased region" description="Acidic residues" evidence="8">
    <location>
        <begin position="852"/>
        <end position="868"/>
    </location>
</feature>
<dbReference type="CDD" id="cd00191">
    <property type="entry name" value="TY"/>
    <property type="match status" value="3"/>
</dbReference>
<feature type="disulfide bond" evidence="7">
    <location>
        <begin position="182"/>
        <end position="189"/>
    </location>
</feature>
<dbReference type="SMART" id="SM00211">
    <property type="entry name" value="TY"/>
    <property type="match status" value="3"/>
</dbReference>
<feature type="domain" description="Thyroglobulin type-1" evidence="9">
    <location>
        <begin position="76"/>
        <end position="141"/>
    </location>
</feature>
<keyword evidence="5 7" id="KW-1015">Disulfide bond</keyword>
<feature type="non-terminal residue" evidence="10">
    <location>
        <position position="1"/>
    </location>
</feature>
<dbReference type="PROSITE" id="PS00122">
    <property type="entry name" value="CARBOXYLESTERASE_B_1"/>
    <property type="match status" value="1"/>
</dbReference>
<feature type="region of interest" description="Disordered" evidence="8">
    <location>
        <begin position="127"/>
        <end position="147"/>
    </location>
</feature>
<feature type="domain" description="Thyroglobulin type-1" evidence="9">
    <location>
        <begin position="220"/>
        <end position="285"/>
    </location>
</feature>
<feature type="region of interest" description="Disordered" evidence="8">
    <location>
        <begin position="198"/>
        <end position="218"/>
    </location>
</feature>
<comment type="similarity">
    <text evidence="2">Belongs to the type-B carboxylesterase/lipase family.</text>
</comment>
<dbReference type="GO" id="GO:0016787">
    <property type="term" value="F:hydrolase activity"/>
    <property type="evidence" value="ECO:0007669"/>
    <property type="project" value="UniProtKB-KW"/>
</dbReference>
<dbReference type="Proteomes" id="UP001239994">
    <property type="component" value="Unassembled WGS sequence"/>
</dbReference>
<keyword evidence="3" id="KW-0964">Secreted</keyword>
<dbReference type="FunFam" id="3.40.50.1820:FF:000128">
    <property type="entry name" value="Carboxylic ester hydrolase"/>
    <property type="match status" value="1"/>
</dbReference>
<dbReference type="GO" id="GO:0005576">
    <property type="term" value="C:extracellular region"/>
    <property type="evidence" value="ECO:0007669"/>
    <property type="project" value="UniProtKB-SubCell"/>
</dbReference>
<dbReference type="Pfam" id="PF00135">
    <property type="entry name" value="COesterase"/>
    <property type="match status" value="1"/>
</dbReference>
<dbReference type="InterPro" id="IPR050309">
    <property type="entry name" value="Type-B_Carboxylest/Lipase"/>
</dbReference>
<dbReference type="Pfam" id="PF00086">
    <property type="entry name" value="Thyroglobulin_1"/>
    <property type="match status" value="3"/>
</dbReference>
<feature type="region of interest" description="Disordered" evidence="8">
    <location>
        <begin position="832"/>
        <end position="896"/>
    </location>
</feature>
<protein>
    <recommendedName>
        <fullName evidence="9">Thyroglobulin type-1 domain-containing protein</fullName>
    </recommendedName>
</protein>
<keyword evidence="11" id="KW-1185">Reference proteome</keyword>
<dbReference type="PANTHER" id="PTHR11559">
    <property type="entry name" value="CARBOXYLESTERASE"/>
    <property type="match status" value="1"/>
</dbReference>
<dbReference type="AlphaFoldDB" id="A0AAD8YR94"/>
<sequence length="1202" mass="133188">PSGVCESRNGRHWWSRPPLLRGDPRRLSDITSSFGGLCLRHPRARISPHTSAPRPGPTPGSCPEPRQADCSEEDPKTKCEQERLNVMLRPLIGAFSPQCDEEGHYRPKQCHGSTGHCWCVDSRGQERAGTRTPPGTPAKNCEAPEDPKTKCEQERLNFMLRPLIGAFSPQCDEEGHYRPKQCHGSTGHCWCVDSRGQERAGTRTPPGTSAKNCEAPEDPKTKCEQERLNFMLRPLIGAFSPQCDEEGHYRPKQCHGSTGHCWCVDSRGQERAGTRTPPGTSAKNCEAPGSGPMVALKEGTVRGQYMRVLGSEKVVEQYLGIPFAQPPVGPLRLAAPLPAKPWEGVKNTTEHPRMCLQNTDAMESLSEIMSMNVTLPAISEDCLYLNVYTPSQPTGSEKLPVMLWVHGGGLFMGGAAQYDGSVLAAYENIVVVVIQYRLGILGFFSTGDKQAQGNWGFLDQIAALKWVQQNIGNFGGDAKSVTIAGESAGGISTSMLTLSPLAKGLFQRTIFQSGAATLGTYSTKHPMVFAKAVANATDCDSSSTELLVECLKQKTEEDIIKATEKHKILLGATVDGEFLTDVAEELLKKKEFLKVPVLLGVTNHEFGWILPLNFAPKGWDKGMERQAVKTVMDQFFPKGMLADNDLIIDEYLKNAKTPEDIRDGFTEMLGDFFMVLPVIKVAGYHRDGDAHVYMYEFQHRPSIVKDIRPSFVKADHGDEVGFMFGYCFWNGHIKVLGKITPVSMQQNVRECSAAPWEYGKWRRSALYRFRAEVFVPTATQQTALPSRINMEGHAVENLIDFDVPSSAKGTVPSAVGPPGFFSAQPLIPEPVSALGLPKPVSATATADGPGEGADESDATESADSENEASDSPSHQSHSRRSSSSSSHSAEEADEAERREFMKAYVEKLFHGRQDFDQEEKARFGELCGGENGKGREWFAKYVSVQRCNSKRVSEQTFYRLVQSFAVVLFECYQMDDYSPAKHLMTMCFTYYYVGKLQLSPTELLEKPSAGIDSYLRSGKVWLSGTKDMAEKLLRSTTAKTDVKSFFGGLESRLRGPSAHKSNDPESPAEGNPNTPASPTMPPEKKGGEKIYLYTHLKQQPIWHTLRFWNAAFFDAVHCERNKRSPTTREKWCHMTQEEKEDSSRIDENITFGQLGTFTHNMLAFGLSKKLCNDFLKKQAVIGNLNEDQYKLLSDHIEQMAVE</sequence>